<gene>
    <name evidence="2" type="ORF">OOW_P131scaffold00165g1</name>
</gene>
<dbReference type="PANTHER" id="PTHR47785:SF4">
    <property type="entry name" value="ZN(II)2CYS6 TRANSCRIPTION FACTOR (EUROFUNG)"/>
    <property type="match status" value="1"/>
</dbReference>
<dbReference type="AlphaFoldDB" id="L7JMC5"/>
<accession>L7JMC5</accession>
<feature type="compositionally biased region" description="Polar residues" evidence="1">
    <location>
        <begin position="21"/>
        <end position="40"/>
    </location>
</feature>
<name>L7JMC5_PYRO1</name>
<feature type="region of interest" description="Disordered" evidence="1">
    <location>
        <begin position="20"/>
        <end position="82"/>
    </location>
</feature>
<evidence type="ECO:0000313" key="2">
    <source>
        <dbReference type="EMBL" id="ELQ69377.1"/>
    </source>
</evidence>
<dbReference type="EMBL" id="JH794841">
    <property type="protein sequence ID" value="ELQ69377.1"/>
    <property type="molecule type" value="Genomic_DNA"/>
</dbReference>
<reference evidence="2" key="1">
    <citation type="journal article" date="2012" name="PLoS Genet.">
        <title>Comparative analysis of the genomes of two field isolates of the rice blast fungus Magnaporthe oryzae.</title>
        <authorList>
            <person name="Xue M."/>
            <person name="Yang J."/>
            <person name="Li Z."/>
            <person name="Hu S."/>
            <person name="Yao N."/>
            <person name="Dean R.A."/>
            <person name="Zhao W."/>
            <person name="Shen M."/>
            <person name="Zhang H."/>
            <person name="Li C."/>
            <person name="Liu L."/>
            <person name="Cao L."/>
            <person name="Xu X."/>
            <person name="Xing Y."/>
            <person name="Hsiang T."/>
            <person name="Zhang Z."/>
            <person name="Xu J.R."/>
            <person name="Peng Y.L."/>
        </authorList>
    </citation>
    <scope>NUCLEOTIDE SEQUENCE [LARGE SCALE GENOMIC DNA]</scope>
    <source>
        <strain evidence="2">P131</strain>
    </source>
</reference>
<dbReference type="PANTHER" id="PTHR47785">
    <property type="entry name" value="ZN(II)2CYS6 TRANSCRIPTION FACTOR (EUROFUNG)-RELATED-RELATED"/>
    <property type="match status" value="1"/>
</dbReference>
<dbReference type="InterPro" id="IPR053181">
    <property type="entry name" value="EcdB-like_regulator"/>
</dbReference>
<proteinExistence type="predicted"/>
<evidence type="ECO:0008006" key="3">
    <source>
        <dbReference type="Google" id="ProtNLM"/>
    </source>
</evidence>
<organism>
    <name type="scientific">Pyricularia oryzae (strain P131)</name>
    <name type="common">Rice blast fungus</name>
    <name type="synonym">Magnaporthe oryzae</name>
    <dbReference type="NCBI Taxonomy" id="1143193"/>
    <lineage>
        <taxon>Eukaryota</taxon>
        <taxon>Fungi</taxon>
        <taxon>Dikarya</taxon>
        <taxon>Ascomycota</taxon>
        <taxon>Pezizomycotina</taxon>
        <taxon>Sordariomycetes</taxon>
        <taxon>Sordariomycetidae</taxon>
        <taxon>Magnaporthales</taxon>
        <taxon>Pyriculariaceae</taxon>
        <taxon>Pyricularia</taxon>
    </lineage>
</organism>
<sequence length="489" mass="54212">MGITAAISPGAAQDFRMTVQKELTGSEETASNGQQKSPNSGRGELLVSKEAEEPIAFVLDDDRDDPPGSPVPAGKPAIPENHTTGTSNLLMWPAINDLVGHLLEENGIKYPKTYPLSIEENRGLLHLYGRGEGIKKPGAKEVPNDFGLLTSTPFEDATPSPLSNEWGCMGAMDTAPYSPQNIPTPEEKTPPQWGLSFERGHVWKLVKSYQDNMQNMHPIILPKDLHALITNFLESLPTVYVAKTARPIAGFAAKPKVMGNKRKREEIDDGSENLNPTRLAPSRHIGTAVVLCILALGEICLHKDRIVPTFGEMQSTGSFGSQPCGFQGSPMRRNIDVIPGLHYLANATDILGNQMAGRSIWHVYANILAGLYYGQLGRVMESYWQIHNACVKAQHLLRNHFSRLTGANGKEQDIKDTRYYLIYWTCMQLECDIIAELNLQQSGISNYEQSMLHPNLEHMIECGIDKRVACSYYGQLWLRKILNEAHTIL</sequence>
<evidence type="ECO:0000256" key="1">
    <source>
        <dbReference type="SAM" id="MobiDB-lite"/>
    </source>
</evidence>
<protein>
    <recommendedName>
        <fullName evidence="3">Transcription factor domain-containing protein</fullName>
    </recommendedName>
</protein>